<accession>A0ABN6IAH3</accession>
<organism evidence="5 6">
    <name type="scientific">Helicobacter gastrofelis</name>
    <dbReference type="NCBI Taxonomy" id="2849642"/>
    <lineage>
        <taxon>Bacteria</taxon>
        <taxon>Pseudomonadati</taxon>
        <taxon>Campylobacterota</taxon>
        <taxon>Epsilonproteobacteria</taxon>
        <taxon>Campylobacterales</taxon>
        <taxon>Helicobacteraceae</taxon>
        <taxon>Helicobacter</taxon>
    </lineage>
</organism>
<comment type="catalytic activity">
    <reaction evidence="1">
        <text>a beta-lactam + H2O = a substituted beta-amino acid</text>
        <dbReference type="Rhea" id="RHEA:20401"/>
        <dbReference type="ChEBI" id="CHEBI:15377"/>
        <dbReference type="ChEBI" id="CHEBI:35627"/>
        <dbReference type="ChEBI" id="CHEBI:140347"/>
        <dbReference type="EC" id="3.5.2.6"/>
    </reaction>
</comment>
<dbReference type="EC" id="3.5.2.6" evidence="2"/>
<dbReference type="SMART" id="SM00671">
    <property type="entry name" value="SEL1"/>
    <property type="match status" value="2"/>
</dbReference>
<dbReference type="InterPro" id="IPR011990">
    <property type="entry name" value="TPR-like_helical_dom_sf"/>
</dbReference>
<dbReference type="InterPro" id="IPR052945">
    <property type="entry name" value="Mitotic_Regulator"/>
</dbReference>
<keyword evidence="6" id="KW-1185">Reference proteome</keyword>
<evidence type="ECO:0000256" key="2">
    <source>
        <dbReference type="ARBA" id="ARBA00012865"/>
    </source>
</evidence>
<evidence type="ECO:0000256" key="3">
    <source>
        <dbReference type="ARBA" id="ARBA00023157"/>
    </source>
</evidence>
<proteinExistence type="predicted"/>
<dbReference type="PANTHER" id="PTHR43628">
    <property type="entry name" value="ACTIVATOR OF C KINASE PROTEIN 1-RELATED"/>
    <property type="match status" value="1"/>
</dbReference>
<reference evidence="5 6" key="1">
    <citation type="submission" date="2021-07" db="EMBL/GenBank/DDBJ databases">
        <title>Novel Helicobacter sp. Isolated from a cat.</title>
        <authorList>
            <person name="Rimbara E."/>
            <person name="Suzuki M."/>
        </authorList>
    </citation>
    <scope>NUCLEOTIDE SEQUENCE [LARGE SCALE GENOMIC DNA]</scope>
    <source>
        <strain evidence="6">NHP19-012</strain>
    </source>
</reference>
<protein>
    <recommendedName>
        <fullName evidence="2">beta-lactamase</fullName>
        <ecNumber evidence="2">3.5.2.6</ecNumber>
    </recommendedName>
</protein>
<dbReference type="Gene3D" id="1.25.40.10">
    <property type="entry name" value="Tetratricopeptide repeat domain"/>
    <property type="match status" value="1"/>
</dbReference>
<dbReference type="EMBL" id="AP024819">
    <property type="protein sequence ID" value="BCZ19729.1"/>
    <property type="molecule type" value="Genomic_DNA"/>
</dbReference>
<dbReference type="Pfam" id="PF08238">
    <property type="entry name" value="Sel1"/>
    <property type="match status" value="3"/>
</dbReference>
<evidence type="ECO:0000256" key="1">
    <source>
        <dbReference type="ARBA" id="ARBA00001526"/>
    </source>
</evidence>
<evidence type="ECO:0000313" key="5">
    <source>
        <dbReference type="EMBL" id="BCZ19729.1"/>
    </source>
</evidence>
<dbReference type="InterPro" id="IPR006597">
    <property type="entry name" value="Sel1-like"/>
</dbReference>
<keyword evidence="4" id="KW-0046">Antibiotic resistance</keyword>
<evidence type="ECO:0000256" key="4">
    <source>
        <dbReference type="ARBA" id="ARBA00023251"/>
    </source>
</evidence>
<sequence>MAVITCACRDYNKAKDLYSKAGELAYARKCYRLGMLYFKGDSVVEDKDMAFSYFLKAIKHGEARAYHSLGLIYQYGYGRSQDVARAVKCFQKGAMMGDALAQVALEKILKGHARYLIRAA</sequence>
<dbReference type="RefSeq" id="WP_221271582.1">
    <property type="nucleotide sequence ID" value="NZ_AP024819.1"/>
</dbReference>
<keyword evidence="3" id="KW-1015">Disulfide bond</keyword>
<dbReference type="Proteomes" id="UP000826146">
    <property type="component" value="Chromosome"/>
</dbReference>
<gene>
    <name evidence="5" type="ORF">NHP190012_13710</name>
</gene>
<dbReference type="PANTHER" id="PTHR43628:SF1">
    <property type="entry name" value="CHITIN SYNTHASE REGULATORY FACTOR 2-RELATED"/>
    <property type="match status" value="1"/>
</dbReference>
<dbReference type="SUPFAM" id="SSF81901">
    <property type="entry name" value="HCP-like"/>
    <property type="match status" value="1"/>
</dbReference>
<evidence type="ECO:0000313" key="6">
    <source>
        <dbReference type="Proteomes" id="UP000826146"/>
    </source>
</evidence>
<name>A0ABN6IAH3_9HELI</name>